<dbReference type="GO" id="GO:0005737">
    <property type="term" value="C:cytoplasm"/>
    <property type="evidence" value="ECO:0007669"/>
    <property type="project" value="TreeGrafter"/>
</dbReference>
<evidence type="ECO:0000256" key="2">
    <source>
        <dbReference type="ARBA" id="ARBA00023141"/>
    </source>
</evidence>
<dbReference type="PROSITE" id="PS00858">
    <property type="entry name" value="PREPHENATE_DEHYDR_2"/>
    <property type="match status" value="1"/>
</dbReference>
<sequence length="270" mass="29102">MKALTLGPAGTYSHRAATAVADEVAFTESVTAIVQAVAAGEYDRGVVPVENSIEGSVTESLDAFAEHDVAVVKELITPIRHALLAQGPKFELIASHAQALAQCRDYLDAEYPDADLEAVASTARGVERAREDSSVAAIGHPENATNGTDLDVLATDIQDQSSNATRFLVVAPESERSEGGGKTSLIVYPNVDYPGLLLEMLEPFADRDINMTRVESRPSGERLGDYVFHIDISAGLYEERTQEALAEIDDIAEDGWVRRLGSYDTEHVVE</sequence>
<evidence type="ECO:0000313" key="9">
    <source>
        <dbReference type="Proteomes" id="UP000289691"/>
    </source>
</evidence>
<dbReference type="Gene3D" id="3.40.190.10">
    <property type="entry name" value="Periplasmic binding protein-like II"/>
    <property type="match status" value="2"/>
</dbReference>
<dbReference type="SUPFAM" id="SSF55021">
    <property type="entry name" value="ACT-like"/>
    <property type="match status" value="1"/>
</dbReference>
<dbReference type="CDD" id="cd04905">
    <property type="entry name" value="ACT_CM-PDT"/>
    <property type="match status" value="1"/>
</dbReference>
<dbReference type="Pfam" id="PF00800">
    <property type="entry name" value="PDT"/>
    <property type="match status" value="1"/>
</dbReference>
<reference evidence="8 9" key="1">
    <citation type="submission" date="2019-01" db="EMBL/GenBank/DDBJ databases">
        <title>Halorientalis sp. F13-25 a new haloarchaeum isolated from hypersaline water.</title>
        <authorList>
            <person name="Ana D.-V."/>
            <person name="Cristina S.-P."/>
            <person name="Antonio V."/>
        </authorList>
    </citation>
    <scope>NUCLEOTIDE SEQUENCE [LARGE SCALE GENOMIC DNA]</scope>
    <source>
        <strain evidence="8 9">F13-25</strain>
    </source>
</reference>
<evidence type="ECO:0000256" key="5">
    <source>
        <dbReference type="ARBA" id="ARBA00029440"/>
    </source>
</evidence>
<dbReference type="CDD" id="cd13630">
    <property type="entry name" value="PBP2_PDT_1"/>
    <property type="match status" value="1"/>
</dbReference>
<proteinExistence type="predicted"/>
<dbReference type="InterPro" id="IPR045865">
    <property type="entry name" value="ACT-like_dom_sf"/>
</dbReference>
<keyword evidence="4 8" id="KW-0456">Lyase</keyword>
<comment type="caution">
    <text evidence="8">The sequence shown here is derived from an EMBL/GenBank/DDBJ whole genome shotgun (WGS) entry which is preliminary data.</text>
</comment>
<dbReference type="NCBIfam" id="NF008865">
    <property type="entry name" value="PRK11898.1"/>
    <property type="match status" value="1"/>
</dbReference>
<dbReference type="PANTHER" id="PTHR21022:SF19">
    <property type="entry name" value="PREPHENATE DEHYDRATASE-RELATED"/>
    <property type="match status" value="1"/>
</dbReference>
<name>A0A498KZU5_9EURY</name>
<dbReference type="SUPFAM" id="SSF53850">
    <property type="entry name" value="Periplasmic binding protein-like II"/>
    <property type="match status" value="1"/>
</dbReference>
<evidence type="ECO:0000313" key="8">
    <source>
        <dbReference type="EMBL" id="RXK46461.1"/>
    </source>
</evidence>
<dbReference type="AlphaFoldDB" id="A0A498KZU5"/>
<evidence type="ECO:0000256" key="3">
    <source>
        <dbReference type="ARBA" id="ARBA00023222"/>
    </source>
</evidence>
<dbReference type="RefSeq" id="WP_129070640.1">
    <property type="nucleotide sequence ID" value="NZ_RDFA01000009.1"/>
</dbReference>
<organism evidence="8 9">
    <name type="scientific">Halorientalis pallida</name>
    <dbReference type="NCBI Taxonomy" id="2479928"/>
    <lineage>
        <taxon>Archaea</taxon>
        <taxon>Methanobacteriati</taxon>
        <taxon>Methanobacteriota</taxon>
        <taxon>Stenosarchaea group</taxon>
        <taxon>Halobacteria</taxon>
        <taxon>Halobacteriales</taxon>
        <taxon>Haloarculaceae</taxon>
        <taxon>Halorientalis</taxon>
    </lineage>
</organism>
<dbReference type="Gene3D" id="3.30.70.260">
    <property type="match status" value="1"/>
</dbReference>
<dbReference type="InterPro" id="IPR001086">
    <property type="entry name" value="Preph_deHydtase"/>
</dbReference>
<dbReference type="OrthoDB" id="8755at2157"/>
<evidence type="ECO:0000259" key="6">
    <source>
        <dbReference type="PROSITE" id="PS51171"/>
    </source>
</evidence>
<dbReference type="InterPro" id="IPR002912">
    <property type="entry name" value="ACT_dom"/>
</dbReference>
<keyword evidence="1" id="KW-0028">Amino-acid biosynthesis</keyword>
<feature type="domain" description="ACT" evidence="7">
    <location>
        <begin position="185"/>
        <end position="262"/>
    </location>
</feature>
<dbReference type="InterPro" id="IPR018528">
    <property type="entry name" value="Preph_deHydtase_CS"/>
</dbReference>
<protein>
    <submittedName>
        <fullName evidence="8">Prephenate dehydratase</fullName>
        <ecNumber evidence="8">4.2.1.51</ecNumber>
    </submittedName>
</protein>
<dbReference type="PROSITE" id="PS51171">
    <property type="entry name" value="PREPHENATE_DEHYDR_3"/>
    <property type="match status" value="1"/>
</dbReference>
<accession>A0A498KZU5</accession>
<gene>
    <name evidence="8" type="primary">pheA</name>
    <name evidence="8" type="ORF">EAF64_19435</name>
</gene>
<keyword evidence="9" id="KW-1185">Reference proteome</keyword>
<keyword evidence="2" id="KW-0057">Aromatic amino acid biosynthesis</keyword>
<dbReference type="Proteomes" id="UP000289691">
    <property type="component" value="Unassembled WGS sequence"/>
</dbReference>
<evidence type="ECO:0000256" key="4">
    <source>
        <dbReference type="ARBA" id="ARBA00023239"/>
    </source>
</evidence>
<dbReference type="GO" id="GO:0009094">
    <property type="term" value="P:L-phenylalanine biosynthetic process"/>
    <property type="evidence" value="ECO:0007669"/>
    <property type="project" value="UniProtKB-KW"/>
</dbReference>
<dbReference type="PROSITE" id="PS51671">
    <property type="entry name" value="ACT"/>
    <property type="match status" value="1"/>
</dbReference>
<evidence type="ECO:0000259" key="7">
    <source>
        <dbReference type="PROSITE" id="PS51671"/>
    </source>
</evidence>
<dbReference type="PANTHER" id="PTHR21022">
    <property type="entry name" value="PREPHENATE DEHYDRATASE P PROTEIN"/>
    <property type="match status" value="1"/>
</dbReference>
<evidence type="ECO:0000256" key="1">
    <source>
        <dbReference type="ARBA" id="ARBA00022605"/>
    </source>
</evidence>
<dbReference type="EC" id="4.2.1.51" evidence="8"/>
<dbReference type="EMBL" id="RDFA01000009">
    <property type="protein sequence ID" value="RXK46461.1"/>
    <property type="molecule type" value="Genomic_DNA"/>
</dbReference>
<dbReference type="GO" id="GO:0004664">
    <property type="term" value="F:prephenate dehydratase activity"/>
    <property type="evidence" value="ECO:0007669"/>
    <property type="project" value="UniProtKB-EC"/>
</dbReference>
<comment type="pathway">
    <text evidence="5">Amino-acid biosynthesis.</text>
</comment>
<keyword evidence="3" id="KW-0584">Phenylalanine biosynthesis</keyword>
<feature type="domain" description="Prephenate dehydratase" evidence="6">
    <location>
        <begin position="2"/>
        <end position="172"/>
    </location>
</feature>